<reference evidence="3" key="1">
    <citation type="submission" date="2020-02" db="EMBL/GenBank/DDBJ databases">
        <authorList>
            <person name="Palmer J.M."/>
        </authorList>
    </citation>
    <scope>NUCLEOTIDE SEQUENCE</scope>
    <source>
        <strain evidence="3">EPUS1.4</strain>
        <tissue evidence="3">Thallus</tissue>
    </source>
</reference>
<accession>A0A8H7AJC9</accession>
<feature type="compositionally biased region" description="Low complexity" evidence="2">
    <location>
        <begin position="458"/>
        <end position="478"/>
    </location>
</feature>
<sequence>MEANVSDSRESLATMEKLDRIHEQMLATAGEVSSMIITQTRLMAEHHDSRAAEAAEAGIALEKRVAQKEKVEAEVVALTCEKDDLLSAVEALKREKEGLSGQSKRLTREVAKLETALSIRQEEMREMDLRAEKLERRILEGVMDHAKSLNMIRPVAGGGKKSRAAERDRAMSLKRVASTSSTATARTVGTVKDGSTTNSGTGSTLGNAVGMALKKRTPLSSAANSMVSSSRSSGGATVERRILSTSHVTGNRPRDQPATNERALMLAPTANAHNSGLMSLKRSHSVKSTPSSYYGGRKASWNGRGMTDLSIISYADKENEILTEEDDEEDGGSQGEEGSEAGTERRTSFSGTSAMYTDSLTYGTGSTLSRNTSNAGRSVSYASSAAGVIGGVTEESIAEEDNDDDDDDDEEEEEEEDKAAGQQEAPSASMETRDGEGEGEANPDDESAQILALLGPPTSSSVVSATSTSTVSSSLASADNDQDGSSLPSPSPSVADHDHDHEQQQQQQQEQGLTLATTLSDLQPPRPSFAKKADTKDDVATYNGGQQQHSDSGLGSEPQTADVERMGAAAEYFQRDTKF</sequence>
<feature type="compositionally biased region" description="Acidic residues" evidence="2">
    <location>
        <begin position="437"/>
        <end position="447"/>
    </location>
</feature>
<protein>
    <submittedName>
        <fullName evidence="3">Uncharacterized protein</fullName>
    </submittedName>
</protein>
<evidence type="ECO:0000313" key="3">
    <source>
        <dbReference type="EMBL" id="KAF7508171.1"/>
    </source>
</evidence>
<feature type="compositionally biased region" description="Polar residues" evidence="2">
    <location>
        <begin position="543"/>
        <end position="559"/>
    </location>
</feature>
<gene>
    <name evidence="3" type="ORF">GJ744_009468</name>
</gene>
<keyword evidence="4" id="KW-1185">Reference proteome</keyword>
<dbReference type="OrthoDB" id="5423371at2759"/>
<keyword evidence="1" id="KW-0175">Coiled coil</keyword>
<dbReference type="EMBL" id="JAACFV010000057">
    <property type="protein sequence ID" value="KAF7508171.1"/>
    <property type="molecule type" value="Genomic_DNA"/>
</dbReference>
<name>A0A8H7AJC9_9EURO</name>
<organism evidence="3 4">
    <name type="scientific">Endocarpon pusillum</name>
    <dbReference type="NCBI Taxonomy" id="364733"/>
    <lineage>
        <taxon>Eukaryota</taxon>
        <taxon>Fungi</taxon>
        <taxon>Dikarya</taxon>
        <taxon>Ascomycota</taxon>
        <taxon>Pezizomycotina</taxon>
        <taxon>Eurotiomycetes</taxon>
        <taxon>Chaetothyriomycetidae</taxon>
        <taxon>Verrucariales</taxon>
        <taxon>Verrucariaceae</taxon>
        <taxon>Endocarpon</taxon>
    </lineage>
</organism>
<feature type="compositionally biased region" description="Acidic residues" evidence="2">
    <location>
        <begin position="396"/>
        <end position="417"/>
    </location>
</feature>
<feature type="region of interest" description="Disordered" evidence="2">
    <location>
        <begin position="276"/>
        <end position="300"/>
    </location>
</feature>
<evidence type="ECO:0000313" key="4">
    <source>
        <dbReference type="Proteomes" id="UP000606974"/>
    </source>
</evidence>
<feature type="region of interest" description="Disordered" evidence="2">
    <location>
        <begin position="323"/>
        <end position="565"/>
    </location>
</feature>
<comment type="caution">
    <text evidence="3">The sequence shown here is derived from an EMBL/GenBank/DDBJ whole genome shotgun (WGS) entry which is preliminary data.</text>
</comment>
<feature type="compositionally biased region" description="Polar residues" evidence="2">
    <location>
        <begin position="348"/>
        <end position="383"/>
    </location>
</feature>
<dbReference type="Proteomes" id="UP000606974">
    <property type="component" value="Unassembled WGS sequence"/>
</dbReference>
<dbReference type="AlphaFoldDB" id="A0A8H7AJC9"/>
<evidence type="ECO:0000256" key="2">
    <source>
        <dbReference type="SAM" id="MobiDB-lite"/>
    </source>
</evidence>
<evidence type="ECO:0000256" key="1">
    <source>
        <dbReference type="SAM" id="Coils"/>
    </source>
</evidence>
<feature type="compositionally biased region" description="Polar residues" evidence="2">
    <location>
        <begin position="512"/>
        <end position="521"/>
    </location>
</feature>
<feature type="compositionally biased region" description="Low complexity" evidence="2">
    <location>
        <begin position="220"/>
        <end position="233"/>
    </location>
</feature>
<feature type="coiled-coil region" evidence="1">
    <location>
        <begin position="68"/>
        <end position="137"/>
    </location>
</feature>
<feature type="region of interest" description="Disordered" evidence="2">
    <location>
        <begin position="220"/>
        <end position="259"/>
    </location>
</feature>
<proteinExistence type="predicted"/>